<dbReference type="EMBL" id="BSUK01000001">
    <property type="protein sequence ID" value="GMA25088.1"/>
    <property type="molecule type" value="Genomic_DNA"/>
</dbReference>
<organism evidence="1 2">
    <name type="scientific">Luteimicrobium album</name>
    <dbReference type="NCBI Taxonomy" id="1054550"/>
    <lineage>
        <taxon>Bacteria</taxon>
        <taxon>Bacillati</taxon>
        <taxon>Actinomycetota</taxon>
        <taxon>Actinomycetes</taxon>
        <taxon>Micrococcales</taxon>
        <taxon>Luteimicrobium</taxon>
    </lineage>
</organism>
<protein>
    <submittedName>
        <fullName evidence="1">Uncharacterized protein</fullName>
    </submittedName>
</protein>
<dbReference type="Gene3D" id="3.40.50.1820">
    <property type="entry name" value="alpha/beta hydrolase"/>
    <property type="match status" value="1"/>
</dbReference>
<reference evidence="2" key="1">
    <citation type="journal article" date="2019" name="Int. J. Syst. Evol. Microbiol.">
        <title>The Global Catalogue of Microorganisms (GCM) 10K type strain sequencing project: providing services to taxonomists for standard genome sequencing and annotation.</title>
        <authorList>
            <consortium name="The Broad Institute Genomics Platform"/>
            <consortium name="The Broad Institute Genome Sequencing Center for Infectious Disease"/>
            <person name="Wu L."/>
            <person name="Ma J."/>
        </authorList>
    </citation>
    <scope>NUCLEOTIDE SEQUENCE [LARGE SCALE GENOMIC DNA]</scope>
    <source>
        <strain evidence="2">NBRC 106348</strain>
    </source>
</reference>
<gene>
    <name evidence="1" type="ORF">GCM10025864_28470</name>
</gene>
<dbReference type="InterPro" id="IPR029058">
    <property type="entry name" value="AB_hydrolase_fold"/>
</dbReference>
<evidence type="ECO:0000313" key="1">
    <source>
        <dbReference type="EMBL" id="GMA25088.1"/>
    </source>
</evidence>
<dbReference type="Proteomes" id="UP001157091">
    <property type="component" value="Unassembled WGS sequence"/>
</dbReference>
<sequence>MLIGVISPFLLQTAENPQGVPGEAFEGIKGAIAKDLHAYFDAFFVDFYNTDVLAPERIGDAVLRASFQVAAGPSACATYACFETWMTDFRGDLPKLGVPTLVIRGEAEGILAFASTAARLRDEHLIADLEVVPIPEGRTRPTRRC</sequence>
<proteinExistence type="predicted"/>
<keyword evidence="2" id="KW-1185">Reference proteome</keyword>
<comment type="caution">
    <text evidence="1">The sequence shown here is derived from an EMBL/GenBank/DDBJ whole genome shotgun (WGS) entry which is preliminary data.</text>
</comment>
<evidence type="ECO:0000313" key="2">
    <source>
        <dbReference type="Proteomes" id="UP001157091"/>
    </source>
</evidence>
<name>A0ABQ6I532_9MICO</name>
<accession>A0ABQ6I532</accession>
<dbReference type="SUPFAM" id="SSF53474">
    <property type="entry name" value="alpha/beta-Hydrolases"/>
    <property type="match status" value="1"/>
</dbReference>